<comment type="caution">
    <text evidence="6">The sequence shown here is derived from an EMBL/GenBank/DDBJ whole genome shotgun (WGS) entry which is preliminary data.</text>
</comment>
<dbReference type="InterPro" id="IPR005119">
    <property type="entry name" value="LysR_subst-bd"/>
</dbReference>
<evidence type="ECO:0000259" key="5">
    <source>
        <dbReference type="PROSITE" id="PS50931"/>
    </source>
</evidence>
<dbReference type="PRINTS" id="PR00039">
    <property type="entry name" value="HTHLYSR"/>
</dbReference>
<accession>A0A7Z1B1K7</accession>
<name>A0A7Z1B1K7_9PSEU</name>
<dbReference type="RefSeq" id="WP_075131329.1">
    <property type="nucleotide sequence ID" value="NZ_MSIF01000001.1"/>
</dbReference>
<keyword evidence="2" id="KW-0805">Transcription regulation</keyword>
<dbReference type="SUPFAM" id="SSF46785">
    <property type="entry name" value="Winged helix' DNA-binding domain"/>
    <property type="match status" value="1"/>
</dbReference>
<dbReference type="PROSITE" id="PS50931">
    <property type="entry name" value="HTH_LYSR"/>
    <property type="match status" value="1"/>
</dbReference>
<organism evidence="6 7">
    <name type="scientific">Actinophytocola xinjiangensis</name>
    <dbReference type="NCBI Taxonomy" id="485602"/>
    <lineage>
        <taxon>Bacteria</taxon>
        <taxon>Bacillati</taxon>
        <taxon>Actinomycetota</taxon>
        <taxon>Actinomycetes</taxon>
        <taxon>Pseudonocardiales</taxon>
        <taxon>Pseudonocardiaceae</taxon>
    </lineage>
</organism>
<dbReference type="Gene3D" id="1.10.10.10">
    <property type="entry name" value="Winged helix-like DNA-binding domain superfamily/Winged helix DNA-binding domain"/>
    <property type="match status" value="1"/>
</dbReference>
<feature type="domain" description="HTH lysR-type" evidence="5">
    <location>
        <begin position="2"/>
        <end position="59"/>
    </location>
</feature>
<evidence type="ECO:0000256" key="3">
    <source>
        <dbReference type="ARBA" id="ARBA00023125"/>
    </source>
</evidence>
<dbReference type="EMBL" id="MSIF01000001">
    <property type="protein sequence ID" value="OLF14381.1"/>
    <property type="molecule type" value="Genomic_DNA"/>
</dbReference>
<dbReference type="InterPro" id="IPR000847">
    <property type="entry name" value="LysR_HTH_N"/>
</dbReference>
<dbReference type="GO" id="GO:0032993">
    <property type="term" value="C:protein-DNA complex"/>
    <property type="evidence" value="ECO:0007669"/>
    <property type="project" value="TreeGrafter"/>
</dbReference>
<sequence length="291" mass="31154">MLNLVHLRVLAAVARYGSVTEAAKQLHYSQPSVSHHLSRLEAATGVKLVQRIGRGIRLTPEGRLLANRAAEIVGRVDAAASELATQVDLRAGRVRLAANASTLSTIVPNAAAELADAHPGLQLSLYERHPVEALRMLRHGDVDVALVFRPADAPLDEEGVRLVHLGDDSIYLLSLREDDRITDHRDDAWIGGCDRCQEELKSVCGRHGFSPRIVSHSDDIVVVQALVAAGVGVSTQPGLALKAHRRPGFHATELSGFRRQIHAATYGDPPDPPAVAAVVAALTEAAAVTCR</sequence>
<evidence type="ECO:0000256" key="1">
    <source>
        <dbReference type="ARBA" id="ARBA00009437"/>
    </source>
</evidence>
<protein>
    <submittedName>
        <fullName evidence="6">LysR family transcriptional regulator</fullName>
    </submittedName>
</protein>
<dbReference type="GO" id="GO:0003700">
    <property type="term" value="F:DNA-binding transcription factor activity"/>
    <property type="evidence" value="ECO:0007669"/>
    <property type="project" value="InterPro"/>
</dbReference>
<gene>
    <name evidence="6" type="ORF">BLA60_04450</name>
</gene>
<dbReference type="SUPFAM" id="SSF53850">
    <property type="entry name" value="Periplasmic binding protein-like II"/>
    <property type="match status" value="1"/>
</dbReference>
<dbReference type="PANTHER" id="PTHR30346:SF29">
    <property type="entry name" value="LYSR SUBSTRATE-BINDING"/>
    <property type="match status" value="1"/>
</dbReference>
<comment type="similarity">
    <text evidence="1">Belongs to the LysR transcriptional regulatory family.</text>
</comment>
<evidence type="ECO:0000256" key="2">
    <source>
        <dbReference type="ARBA" id="ARBA00023015"/>
    </source>
</evidence>
<evidence type="ECO:0000313" key="6">
    <source>
        <dbReference type="EMBL" id="OLF14381.1"/>
    </source>
</evidence>
<proteinExistence type="inferred from homology"/>
<dbReference type="InterPro" id="IPR036390">
    <property type="entry name" value="WH_DNA-bd_sf"/>
</dbReference>
<dbReference type="AlphaFoldDB" id="A0A7Z1B1K7"/>
<dbReference type="FunFam" id="1.10.10.10:FF:000001">
    <property type="entry name" value="LysR family transcriptional regulator"/>
    <property type="match status" value="1"/>
</dbReference>
<dbReference type="Gene3D" id="3.40.190.10">
    <property type="entry name" value="Periplasmic binding protein-like II"/>
    <property type="match status" value="2"/>
</dbReference>
<evidence type="ECO:0000256" key="4">
    <source>
        <dbReference type="ARBA" id="ARBA00023163"/>
    </source>
</evidence>
<keyword evidence="3" id="KW-0238">DNA-binding</keyword>
<dbReference type="InterPro" id="IPR036388">
    <property type="entry name" value="WH-like_DNA-bd_sf"/>
</dbReference>
<reference evidence="6 7" key="1">
    <citation type="submission" date="2016-12" db="EMBL/GenBank/DDBJ databases">
        <title>The draft genome sequence of Actinophytocola xinjiangensis.</title>
        <authorList>
            <person name="Wang W."/>
            <person name="Yuan L."/>
        </authorList>
    </citation>
    <scope>NUCLEOTIDE SEQUENCE [LARGE SCALE GENOMIC DNA]</scope>
    <source>
        <strain evidence="6 7">CGMCC 4.4663</strain>
    </source>
</reference>
<dbReference type="Pfam" id="PF03466">
    <property type="entry name" value="LysR_substrate"/>
    <property type="match status" value="1"/>
</dbReference>
<dbReference type="Pfam" id="PF00126">
    <property type="entry name" value="HTH_1"/>
    <property type="match status" value="1"/>
</dbReference>
<dbReference type="GO" id="GO:0003677">
    <property type="term" value="F:DNA binding"/>
    <property type="evidence" value="ECO:0007669"/>
    <property type="project" value="UniProtKB-KW"/>
</dbReference>
<dbReference type="OrthoDB" id="3673085at2"/>
<evidence type="ECO:0000313" key="7">
    <source>
        <dbReference type="Proteomes" id="UP000185696"/>
    </source>
</evidence>
<dbReference type="PANTHER" id="PTHR30346">
    <property type="entry name" value="TRANSCRIPTIONAL DUAL REGULATOR HCAR-RELATED"/>
    <property type="match status" value="1"/>
</dbReference>
<dbReference type="Proteomes" id="UP000185696">
    <property type="component" value="Unassembled WGS sequence"/>
</dbReference>
<keyword evidence="4" id="KW-0804">Transcription</keyword>
<keyword evidence="7" id="KW-1185">Reference proteome</keyword>